<dbReference type="SUPFAM" id="SSF52172">
    <property type="entry name" value="CheY-like"/>
    <property type="match status" value="1"/>
</dbReference>
<dbReference type="GO" id="GO:0005829">
    <property type="term" value="C:cytosol"/>
    <property type="evidence" value="ECO:0007669"/>
    <property type="project" value="TreeGrafter"/>
</dbReference>
<evidence type="ECO:0000313" key="10">
    <source>
        <dbReference type="EMBL" id="AEU38379.1"/>
    </source>
</evidence>
<dbReference type="InterPro" id="IPR011006">
    <property type="entry name" value="CheY-like_superfamily"/>
</dbReference>
<dbReference type="Gene3D" id="6.10.250.690">
    <property type="match status" value="1"/>
</dbReference>
<dbReference type="OrthoDB" id="9793321at2"/>
<evidence type="ECO:0000256" key="5">
    <source>
        <dbReference type="ARBA" id="ARBA00023163"/>
    </source>
</evidence>
<dbReference type="InterPro" id="IPR036388">
    <property type="entry name" value="WH-like_DNA-bd_sf"/>
</dbReference>
<dbReference type="PROSITE" id="PS51755">
    <property type="entry name" value="OMPR_PHOB"/>
    <property type="match status" value="1"/>
</dbReference>
<evidence type="ECO:0000256" key="2">
    <source>
        <dbReference type="ARBA" id="ARBA00023012"/>
    </source>
</evidence>
<dbReference type="InterPro" id="IPR039420">
    <property type="entry name" value="WalR-like"/>
</dbReference>
<dbReference type="PANTHER" id="PTHR48111">
    <property type="entry name" value="REGULATOR OF RPOS"/>
    <property type="match status" value="1"/>
</dbReference>
<dbReference type="HOGENOM" id="CLU_000445_30_4_0"/>
<dbReference type="CDD" id="cd00383">
    <property type="entry name" value="trans_reg_C"/>
    <property type="match status" value="1"/>
</dbReference>
<keyword evidence="3" id="KW-0805">Transcription regulation</keyword>
<feature type="modified residue" description="4-aspartylphosphate" evidence="6">
    <location>
        <position position="56"/>
    </location>
</feature>
<evidence type="ECO:0000313" key="11">
    <source>
        <dbReference type="Proteomes" id="UP000007113"/>
    </source>
</evidence>
<dbReference type="STRING" id="682795.AciX8_4098"/>
<evidence type="ECO:0000256" key="1">
    <source>
        <dbReference type="ARBA" id="ARBA00022553"/>
    </source>
</evidence>
<organism evidence="10 11">
    <name type="scientific">Granulicella mallensis (strain ATCC BAA-1857 / DSM 23137 / MP5ACTX8)</name>
    <dbReference type="NCBI Taxonomy" id="682795"/>
    <lineage>
        <taxon>Bacteria</taxon>
        <taxon>Pseudomonadati</taxon>
        <taxon>Acidobacteriota</taxon>
        <taxon>Terriglobia</taxon>
        <taxon>Terriglobales</taxon>
        <taxon>Acidobacteriaceae</taxon>
        <taxon>Granulicella</taxon>
    </lineage>
</organism>
<keyword evidence="5" id="KW-0804">Transcription</keyword>
<dbReference type="SMART" id="SM00448">
    <property type="entry name" value="REC"/>
    <property type="match status" value="1"/>
</dbReference>
<feature type="DNA-binding region" description="OmpR/PhoB-type" evidence="7">
    <location>
        <begin position="129"/>
        <end position="228"/>
    </location>
</feature>
<protein>
    <submittedName>
        <fullName evidence="10">Two component transcriptional regulator, winged helix family</fullName>
    </submittedName>
</protein>
<evidence type="ECO:0000256" key="6">
    <source>
        <dbReference type="PROSITE-ProRule" id="PRU00169"/>
    </source>
</evidence>
<dbReference type="GO" id="GO:0006355">
    <property type="term" value="P:regulation of DNA-templated transcription"/>
    <property type="evidence" value="ECO:0007669"/>
    <property type="project" value="InterPro"/>
</dbReference>
<reference evidence="10 11" key="1">
    <citation type="submission" date="2011-11" db="EMBL/GenBank/DDBJ databases">
        <title>Complete sequence of Granulicella mallensis MP5ACTX8.</title>
        <authorList>
            <consortium name="US DOE Joint Genome Institute"/>
            <person name="Lucas S."/>
            <person name="Copeland A."/>
            <person name="Lapidus A."/>
            <person name="Cheng J.-F."/>
            <person name="Goodwin L."/>
            <person name="Pitluck S."/>
            <person name="Peters L."/>
            <person name="Lu M."/>
            <person name="Detter J.C."/>
            <person name="Han C."/>
            <person name="Tapia R."/>
            <person name="Land M."/>
            <person name="Hauser L."/>
            <person name="Kyrpides N."/>
            <person name="Ivanova N."/>
            <person name="Mikhailova N."/>
            <person name="Pagani I."/>
            <person name="Rawat S."/>
            <person name="Mannisto M."/>
            <person name="Haggblom M."/>
            <person name="Woyke T."/>
        </authorList>
    </citation>
    <scope>NUCLEOTIDE SEQUENCE [LARGE SCALE GENOMIC DNA]</scope>
    <source>
        <strain evidence="11">ATCC BAA-1857 / DSM 23137 / MP5ACTX8</strain>
    </source>
</reference>
<keyword evidence="2" id="KW-0902">Two-component regulatory system</keyword>
<evidence type="ECO:0000256" key="7">
    <source>
        <dbReference type="PROSITE-ProRule" id="PRU01091"/>
    </source>
</evidence>
<keyword evidence="4 7" id="KW-0238">DNA-binding</keyword>
<dbReference type="SMART" id="SM00862">
    <property type="entry name" value="Trans_reg_C"/>
    <property type="match status" value="1"/>
</dbReference>
<accession>G8NQR6</accession>
<evidence type="ECO:0000259" key="9">
    <source>
        <dbReference type="PROSITE" id="PS51755"/>
    </source>
</evidence>
<name>G8NQR6_GRAMM</name>
<dbReference type="InterPro" id="IPR001867">
    <property type="entry name" value="OmpR/PhoB-type_DNA-bd"/>
</dbReference>
<dbReference type="KEGG" id="gma:AciX8_4098"/>
<dbReference type="EMBL" id="CP003130">
    <property type="protein sequence ID" value="AEU38379.1"/>
    <property type="molecule type" value="Genomic_DNA"/>
</dbReference>
<dbReference type="GO" id="GO:0000156">
    <property type="term" value="F:phosphorelay response regulator activity"/>
    <property type="evidence" value="ECO:0007669"/>
    <property type="project" value="TreeGrafter"/>
</dbReference>
<proteinExistence type="predicted"/>
<dbReference type="Gene3D" id="1.10.10.10">
    <property type="entry name" value="Winged helix-like DNA-binding domain superfamily/Winged helix DNA-binding domain"/>
    <property type="match status" value="1"/>
</dbReference>
<dbReference type="Pfam" id="PF00486">
    <property type="entry name" value="Trans_reg_C"/>
    <property type="match status" value="1"/>
</dbReference>
<keyword evidence="11" id="KW-1185">Reference proteome</keyword>
<evidence type="ECO:0000259" key="8">
    <source>
        <dbReference type="PROSITE" id="PS50110"/>
    </source>
</evidence>
<evidence type="ECO:0000256" key="3">
    <source>
        <dbReference type="ARBA" id="ARBA00023015"/>
    </source>
</evidence>
<dbReference type="Pfam" id="PF00072">
    <property type="entry name" value="Response_reg"/>
    <property type="match status" value="1"/>
</dbReference>
<feature type="domain" description="OmpR/PhoB-type" evidence="9">
    <location>
        <begin position="129"/>
        <end position="228"/>
    </location>
</feature>
<dbReference type="InterPro" id="IPR001789">
    <property type="entry name" value="Sig_transdc_resp-reg_receiver"/>
</dbReference>
<dbReference type="eggNOG" id="COG0745">
    <property type="taxonomic scope" value="Bacteria"/>
</dbReference>
<evidence type="ECO:0000256" key="4">
    <source>
        <dbReference type="ARBA" id="ARBA00023125"/>
    </source>
</evidence>
<gene>
    <name evidence="10" type="ordered locus">AciX8_4098</name>
</gene>
<dbReference type="GO" id="GO:0000976">
    <property type="term" value="F:transcription cis-regulatory region binding"/>
    <property type="evidence" value="ECO:0007669"/>
    <property type="project" value="TreeGrafter"/>
</dbReference>
<dbReference type="Proteomes" id="UP000007113">
    <property type="component" value="Chromosome"/>
</dbReference>
<sequence>MPVQPSRLLLIDDDRSLAALITEYCGSGGFSITAADTGEDGIRLAQQQYFLLIILDVMLPGIDGFEVLRRIRYSSNTPILMLTTRGAAKDRIHGLESGADDYLPKPFQPEELLARIQSILRRVHPRENLASFTLGDLTVNNLERSITLEDRPLDLTGAEFHLLKVLLSQPGMAFSREELVHRIFGREPSGLDRSVDNLVNNLRKKLGAHANGKDRFKSIRNVGYCYICGNDGATAP</sequence>
<feature type="domain" description="Response regulatory" evidence="8">
    <location>
        <begin position="7"/>
        <end position="120"/>
    </location>
</feature>
<keyword evidence="1 6" id="KW-0597">Phosphoprotein</keyword>
<dbReference type="PANTHER" id="PTHR48111:SF4">
    <property type="entry name" value="DNA-BINDING DUAL TRANSCRIPTIONAL REGULATOR OMPR"/>
    <property type="match status" value="1"/>
</dbReference>
<dbReference type="PROSITE" id="PS50110">
    <property type="entry name" value="RESPONSE_REGULATORY"/>
    <property type="match status" value="1"/>
</dbReference>
<dbReference type="AlphaFoldDB" id="G8NQR6"/>
<dbReference type="GO" id="GO:0032993">
    <property type="term" value="C:protein-DNA complex"/>
    <property type="evidence" value="ECO:0007669"/>
    <property type="project" value="TreeGrafter"/>
</dbReference>
<dbReference type="Gene3D" id="3.40.50.2300">
    <property type="match status" value="1"/>
</dbReference>